<dbReference type="Gene3D" id="3.40.190.10">
    <property type="entry name" value="Periplasmic binding protein-like II"/>
    <property type="match status" value="1"/>
</dbReference>
<dbReference type="InterPro" id="IPR025370">
    <property type="entry name" value="SgrR_HTH_N"/>
</dbReference>
<dbReference type="Pfam" id="PF12793">
    <property type="entry name" value="SgrR_N"/>
    <property type="match status" value="1"/>
</dbReference>
<dbReference type="InterPro" id="IPR000914">
    <property type="entry name" value="SBP_5_dom"/>
</dbReference>
<proteinExistence type="predicted"/>
<sequence>MKLIEHYTRLYETYITSDLQDQDGRVHLTRLTKMEDIQNCLCCTTRHAKWLIKQFQQQQWIQWEAARGRGKASKLTFLVHPDEAKAEEARQWVREGKYDMALTVISEADHRVKEQFHAWLGHQLGYRMEMEGNKELDVLRYPFYPCIVSLDPAYILSRHDSHYVEHVFDTLVQYDRSTHRIVPHLAHHWERLHGGMEWRFYLRKGVRFHHGRELTAEDVVQTFLRFPELNRLTRSFWEQLKISDMKALGSHTVAFTLAVPSAILPQYFRSPATSIIPYDIWERDPEAFHRMPVGTGPFRIAKHDRTMLVLEAFESYFLGRAELDRVEILTVPDLSREESELLRYQYNFAGSPEQTDDGDRKGTCSDSEDWDKLENIEDGASYFTFNMNKQGPHQNLLLRQALCLALPIERIDKEMDSERYMPAYSLFYDVSQERSAFRPSRPTIHQLREWVRLSGYNGELVHICSTELRPKADHRPVALWLQRQWEQLGVRCRVSVVPIHELMRPERLAEVDVVVAGVVFAQSPLVSFIRTYQSDTSFILKQLAPSYRHLVDQTFSRMISGSERAWEEMLELEEQLLQEHFIHYLYHRSHYVYVKTGSHLQGVRLTSNGRVDYRSLWFKRA</sequence>
<evidence type="ECO:0000259" key="3">
    <source>
        <dbReference type="Pfam" id="PF12793"/>
    </source>
</evidence>
<evidence type="ECO:0000313" key="4">
    <source>
        <dbReference type="EMBL" id="PAD77383.1"/>
    </source>
</evidence>
<accession>A0A268EW87</accession>
<dbReference type="GO" id="GO:0003677">
    <property type="term" value="F:DNA binding"/>
    <property type="evidence" value="ECO:0007669"/>
    <property type="project" value="UniProtKB-KW"/>
</dbReference>
<name>A0A268EW87_9BACL</name>
<dbReference type="PANTHER" id="PTHR30290">
    <property type="entry name" value="PERIPLASMIC BINDING COMPONENT OF ABC TRANSPORTER"/>
    <property type="match status" value="1"/>
</dbReference>
<comment type="caution">
    <text evidence="4">The sequence shown here is derived from an EMBL/GenBank/DDBJ whole genome shotgun (WGS) entry which is preliminary data.</text>
</comment>
<gene>
    <name evidence="4" type="ORF">CHH67_10305</name>
</gene>
<dbReference type="PANTHER" id="PTHR30290:SF72">
    <property type="entry name" value="HTH-TYPE TRANSCRIPTIONAL REGULATOR SGRR"/>
    <property type="match status" value="1"/>
</dbReference>
<protein>
    <recommendedName>
        <fullName evidence="6">ABC transporter substrate-binding protein</fullName>
    </recommendedName>
</protein>
<evidence type="ECO:0008006" key="6">
    <source>
        <dbReference type="Google" id="ProtNLM"/>
    </source>
</evidence>
<dbReference type="Pfam" id="PF00496">
    <property type="entry name" value="SBP_bac_5"/>
    <property type="match status" value="1"/>
</dbReference>
<evidence type="ECO:0000259" key="2">
    <source>
        <dbReference type="Pfam" id="PF00496"/>
    </source>
</evidence>
<dbReference type="Proteomes" id="UP000215596">
    <property type="component" value="Unassembled WGS sequence"/>
</dbReference>
<dbReference type="InterPro" id="IPR039424">
    <property type="entry name" value="SBP_5"/>
</dbReference>
<keyword evidence="1" id="KW-0238">DNA-binding</keyword>
<evidence type="ECO:0000256" key="1">
    <source>
        <dbReference type="ARBA" id="ARBA00023125"/>
    </source>
</evidence>
<dbReference type="GO" id="GO:0015833">
    <property type="term" value="P:peptide transport"/>
    <property type="evidence" value="ECO:0007669"/>
    <property type="project" value="TreeGrafter"/>
</dbReference>
<dbReference type="GO" id="GO:1904680">
    <property type="term" value="F:peptide transmembrane transporter activity"/>
    <property type="evidence" value="ECO:0007669"/>
    <property type="project" value="TreeGrafter"/>
</dbReference>
<dbReference type="AlphaFoldDB" id="A0A268EW87"/>
<dbReference type="OrthoDB" id="5894719at2"/>
<dbReference type="SUPFAM" id="SSF53850">
    <property type="entry name" value="Periplasmic binding protein-like II"/>
    <property type="match status" value="1"/>
</dbReference>
<reference evidence="4 5" key="1">
    <citation type="submission" date="2017-07" db="EMBL/GenBank/DDBJ databases">
        <title>Isolation and whole genome analysis of endospore-forming bacteria from heroin.</title>
        <authorList>
            <person name="Kalinowski J."/>
            <person name="Ahrens B."/>
            <person name="Al-Dilaimi A."/>
            <person name="Winkler A."/>
            <person name="Wibberg D."/>
            <person name="Schleenbecker U."/>
            <person name="Ruckert C."/>
            <person name="Wolfel R."/>
            <person name="Grass G."/>
        </authorList>
    </citation>
    <scope>NUCLEOTIDE SEQUENCE [LARGE SCALE GENOMIC DNA]</scope>
    <source>
        <strain evidence="4 5">7537-G1</strain>
    </source>
</reference>
<dbReference type="RefSeq" id="WP_095265083.1">
    <property type="nucleotide sequence ID" value="NZ_NPBY01000030.1"/>
</dbReference>
<dbReference type="EMBL" id="NPBY01000030">
    <property type="protein sequence ID" value="PAD77383.1"/>
    <property type="molecule type" value="Genomic_DNA"/>
</dbReference>
<feature type="domain" description="Solute-binding protein family 5" evidence="2">
    <location>
        <begin position="181"/>
        <end position="535"/>
    </location>
</feature>
<dbReference type="Gene3D" id="3.10.105.10">
    <property type="entry name" value="Dipeptide-binding Protein, Domain 3"/>
    <property type="match status" value="1"/>
</dbReference>
<organism evidence="4 5">
    <name type="scientific">Paenibacillus campinasensis</name>
    <dbReference type="NCBI Taxonomy" id="66347"/>
    <lineage>
        <taxon>Bacteria</taxon>
        <taxon>Bacillati</taxon>
        <taxon>Bacillota</taxon>
        <taxon>Bacilli</taxon>
        <taxon>Bacillales</taxon>
        <taxon>Paenibacillaceae</taxon>
        <taxon>Paenibacillus</taxon>
    </lineage>
</organism>
<feature type="domain" description="Transcriptional regulator SgrR N-terminal HTH" evidence="3">
    <location>
        <begin position="29"/>
        <end position="124"/>
    </location>
</feature>
<evidence type="ECO:0000313" key="5">
    <source>
        <dbReference type="Proteomes" id="UP000215596"/>
    </source>
</evidence>